<dbReference type="KEGG" id="vg:40075183"/>
<proteinExistence type="predicted"/>
<dbReference type="EMBL" id="AP017972">
    <property type="protein sequence ID" value="BAW98376.1"/>
    <property type="molecule type" value="Genomic_DNA"/>
</dbReference>
<organism evidence="1 2">
    <name type="scientific">Vibrio phage pTD1</name>
    <dbReference type="NCBI Taxonomy" id="1938577"/>
    <lineage>
        <taxon>Viruses</taxon>
        <taxon>Duplodnaviria</taxon>
        <taxon>Heunggongvirae</taxon>
        <taxon>Uroviricota</taxon>
        <taxon>Caudoviricetes</taxon>
        <taxon>Chimalliviridae</taxon>
        <taxon>Gorgonvirinae</taxon>
        <taxon>Tidunavirus</taxon>
        <taxon>Tidunavirus pTD1</taxon>
    </lineage>
</organism>
<protein>
    <submittedName>
        <fullName evidence="1">Uncharacterized protein</fullName>
    </submittedName>
</protein>
<dbReference type="OrthoDB" id="33172at10239"/>
<dbReference type="RefSeq" id="YP_009599454.1">
    <property type="nucleotide sequence ID" value="NC_041916.1"/>
</dbReference>
<evidence type="ECO:0000313" key="1">
    <source>
        <dbReference type="EMBL" id="BAW98376.1"/>
    </source>
</evidence>
<sequence>MEKQSSIIKKVMPINWRACKDGTLNEAGIINKTDPVSGKLIFLLVSGDENESVFTLAIGGMKNGWVIRNLTQHEDLGGNYEDGLLVELDGCDAATAVTKFIEILESNNL</sequence>
<dbReference type="GeneID" id="40075183"/>
<reference evidence="1 2" key="1">
    <citation type="submission" date="2017-01" db="EMBL/GenBank/DDBJ databases">
        <title>Complete Genome Sequence of Vibrio Parahaemolyticus Bacteriophage pTD1.</title>
        <authorList>
            <person name="Midorikawa Y."/>
            <person name="Sano M."/>
        </authorList>
    </citation>
    <scope>NUCLEOTIDE SEQUENCE [LARGE SCALE GENOMIC DNA]</scope>
    <source>
        <strain evidence="1">PTD1</strain>
    </source>
</reference>
<keyword evidence="2" id="KW-1185">Reference proteome</keyword>
<name>A0A1Q2U343_9CAUD</name>
<dbReference type="Proteomes" id="UP000221243">
    <property type="component" value="Segment"/>
</dbReference>
<evidence type="ECO:0000313" key="2">
    <source>
        <dbReference type="Proteomes" id="UP000221243"/>
    </source>
</evidence>
<accession>A0A1Q2U343</accession>